<evidence type="ECO:0000256" key="7">
    <source>
        <dbReference type="ARBA" id="ARBA00022694"/>
    </source>
</evidence>
<accession>A0A1W6ZTI6</accession>
<comment type="function">
    <text evidence="2">Catalyzes the formation of N(7)-methylguanine at position 46 (m7G46) in tRNA.</text>
</comment>
<evidence type="ECO:0000256" key="3">
    <source>
        <dbReference type="ARBA" id="ARBA00011977"/>
    </source>
</evidence>
<keyword evidence="7" id="KW-0819">tRNA processing</keyword>
<keyword evidence="4" id="KW-0489">Methyltransferase</keyword>
<evidence type="ECO:0000256" key="4">
    <source>
        <dbReference type="ARBA" id="ARBA00022603"/>
    </source>
</evidence>
<dbReference type="Proteomes" id="UP000194137">
    <property type="component" value="Chromosome"/>
</dbReference>
<evidence type="ECO:0000313" key="9">
    <source>
        <dbReference type="Proteomes" id="UP000194137"/>
    </source>
</evidence>
<keyword evidence="9" id="KW-1185">Reference proteome</keyword>
<evidence type="ECO:0000256" key="6">
    <source>
        <dbReference type="ARBA" id="ARBA00022691"/>
    </source>
</evidence>
<dbReference type="SUPFAM" id="SSF53335">
    <property type="entry name" value="S-adenosyl-L-methionine-dependent methyltransferases"/>
    <property type="match status" value="1"/>
</dbReference>
<comment type="catalytic activity">
    <reaction evidence="1">
        <text>guanosine(46) in tRNA + S-adenosyl-L-methionine = N(7)-methylguanosine(46) in tRNA + S-adenosyl-L-homocysteine</text>
        <dbReference type="Rhea" id="RHEA:42708"/>
        <dbReference type="Rhea" id="RHEA-COMP:10188"/>
        <dbReference type="Rhea" id="RHEA-COMP:10189"/>
        <dbReference type="ChEBI" id="CHEBI:57856"/>
        <dbReference type="ChEBI" id="CHEBI:59789"/>
        <dbReference type="ChEBI" id="CHEBI:74269"/>
        <dbReference type="ChEBI" id="CHEBI:74480"/>
        <dbReference type="EC" id="2.1.1.33"/>
    </reaction>
</comment>
<keyword evidence="5" id="KW-0808">Transferase</keyword>
<name>A0A1W6ZTI6_9HYPH</name>
<reference evidence="8 9" key="1">
    <citation type="submission" date="2017-05" db="EMBL/GenBank/DDBJ databases">
        <title>Full genome sequence of Pseudorhodoplanes sinuspersici.</title>
        <authorList>
            <person name="Dastgheib S.M.M."/>
            <person name="Shavandi M."/>
            <person name="Tirandaz H."/>
        </authorList>
    </citation>
    <scope>NUCLEOTIDE SEQUENCE [LARGE SCALE GENOMIC DNA]</scope>
    <source>
        <strain evidence="8 9">RIPI110</strain>
    </source>
</reference>
<protein>
    <recommendedName>
        <fullName evidence="3">tRNA (guanine(46)-N(7))-methyltransferase</fullName>
        <ecNumber evidence="3">2.1.1.33</ecNumber>
    </recommendedName>
</protein>
<evidence type="ECO:0000256" key="5">
    <source>
        <dbReference type="ARBA" id="ARBA00022679"/>
    </source>
</evidence>
<dbReference type="EC" id="2.1.1.33" evidence="3"/>
<evidence type="ECO:0000256" key="1">
    <source>
        <dbReference type="ARBA" id="ARBA00000142"/>
    </source>
</evidence>
<keyword evidence="6" id="KW-0949">S-adenosyl-L-methionine</keyword>
<dbReference type="InterPro" id="IPR029063">
    <property type="entry name" value="SAM-dependent_MTases_sf"/>
</dbReference>
<dbReference type="Gene3D" id="3.40.50.150">
    <property type="entry name" value="Vaccinia Virus protein VP39"/>
    <property type="match status" value="1"/>
</dbReference>
<evidence type="ECO:0000313" key="8">
    <source>
        <dbReference type="EMBL" id="ARQ00717.1"/>
    </source>
</evidence>
<sequence length="110" mass="12891">MWRNRQFFAHGKGTKRVQLLYLMRIIEALMPNRVLEIGSGMGQNLMMLAALFPETRFTGIELTQQYEAALALKAHPEFPPELVRFSPLPLRDLANWNQDPRRRERVAERQ</sequence>
<proteinExistence type="predicted"/>
<gene>
    <name evidence="8" type="ORF">CAK95_17720</name>
</gene>
<dbReference type="EMBL" id="CP021112">
    <property type="protein sequence ID" value="ARQ00717.1"/>
    <property type="molecule type" value="Genomic_DNA"/>
</dbReference>
<dbReference type="GO" id="GO:0008176">
    <property type="term" value="F:tRNA (guanine(46)-N7)-methyltransferase activity"/>
    <property type="evidence" value="ECO:0007669"/>
    <property type="project" value="UniProtKB-EC"/>
</dbReference>
<evidence type="ECO:0000256" key="2">
    <source>
        <dbReference type="ARBA" id="ARBA00003015"/>
    </source>
</evidence>
<dbReference type="Pfam" id="PF02390">
    <property type="entry name" value="Methyltransf_4"/>
    <property type="match status" value="1"/>
</dbReference>
<dbReference type="AlphaFoldDB" id="A0A1W6ZTI6"/>
<dbReference type="KEGG" id="psin:CAK95_17720"/>
<organism evidence="8 9">
    <name type="scientific">Pseudorhodoplanes sinuspersici</name>
    <dbReference type="NCBI Taxonomy" id="1235591"/>
    <lineage>
        <taxon>Bacteria</taxon>
        <taxon>Pseudomonadati</taxon>
        <taxon>Pseudomonadota</taxon>
        <taxon>Alphaproteobacteria</taxon>
        <taxon>Hyphomicrobiales</taxon>
        <taxon>Pseudorhodoplanes</taxon>
    </lineage>
</organism>
<dbReference type="InterPro" id="IPR003358">
    <property type="entry name" value="tRNA_(Gua-N-7)_MeTrfase_Trmb"/>
</dbReference>